<feature type="transmembrane region" description="Helical" evidence="8">
    <location>
        <begin position="319"/>
        <end position="346"/>
    </location>
</feature>
<evidence type="ECO:0008006" key="11">
    <source>
        <dbReference type="Google" id="ProtNLM"/>
    </source>
</evidence>
<evidence type="ECO:0000256" key="3">
    <source>
        <dbReference type="ARBA" id="ARBA00022448"/>
    </source>
</evidence>
<evidence type="ECO:0000256" key="1">
    <source>
        <dbReference type="ARBA" id="ARBA00004651"/>
    </source>
</evidence>
<organism evidence="9 10">
    <name type="scientific">Bulleidia extructa W1219</name>
    <dbReference type="NCBI Taxonomy" id="679192"/>
    <lineage>
        <taxon>Bacteria</taxon>
        <taxon>Bacillati</taxon>
        <taxon>Bacillota</taxon>
        <taxon>Erysipelotrichia</taxon>
        <taxon>Erysipelotrichales</taxon>
        <taxon>Erysipelotrichaceae</taxon>
        <taxon>Bulleidia</taxon>
    </lineage>
</organism>
<dbReference type="AlphaFoldDB" id="D2MNQ4"/>
<gene>
    <name evidence="9" type="ORF">HMPREF9013_0715</name>
</gene>
<dbReference type="RefSeq" id="WP_006627122.1">
    <property type="nucleotide sequence ID" value="NZ_ADFR01000007.1"/>
</dbReference>
<dbReference type="Pfam" id="PF01594">
    <property type="entry name" value="AI-2E_transport"/>
    <property type="match status" value="1"/>
</dbReference>
<keyword evidence="6 8" id="KW-1133">Transmembrane helix</keyword>
<evidence type="ECO:0000256" key="8">
    <source>
        <dbReference type="SAM" id="Phobius"/>
    </source>
</evidence>
<evidence type="ECO:0000256" key="4">
    <source>
        <dbReference type="ARBA" id="ARBA00022475"/>
    </source>
</evidence>
<sequence length="365" mass="41170">MKQWNRVKNWLRSEGSVRKLIVIVLILLIVWLLNSTKSIWLSLARSMWSIFKPFVYGFSIAFIFAHPIRWLEQKSIPKKIAVFLVYGLVLLALFLLVANLIPVLTVRLSAMINSVISAVNELYVRYSHYLSNDSGTLAVMVRAAIRQLSSLQNLIPGVTSELPSVLNSTISMAITFIFSFVISVFMSFQWDSIKETVSNWSEKMSPKGSEVTFAIADEVQTYIHSLFILMVIKVIEYALVYSLLGHPDWFILCILTGLALLVPYIGPMAVYGLAILTAVGMPIGRFGFLVVILLILSNVDDYVISPLVHARNTSITPLWVLFSIMVGNTLFGIIGVIIAIPVYLAIHKFLKLRKYRKDDSYEQEN</sequence>
<keyword evidence="10" id="KW-1185">Reference proteome</keyword>
<accession>D2MNQ4</accession>
<feature type="transmembrane region" description="Helical" evidence="8">
    <location>
        <begin position="47"/>
        <end position="68"/>
    </location>
</feature>
<protein>
    <recommendedName>
        <fullName evidence="11">ATP synthase F0, A subunit</fullName>
    </recommendedName>
</protein>
<dbReference type="STRING" id="679192.HMPREF9013_0715"/>
<feature type="transmembrane region" description="Helical" evidence="8">
    <location>
        <begin position="170"/>
        <end position="188"/>
    </location>
</feature>
<evidence type="ECO:0000313" key="9">
    <source>
        <dbReference type="EMBL" id="EFC05790.1"/>
    </source>
</evidence>
<dbReference type="EMBL" id="ADFR01000007">
    <property type="protein sequence ID" value="EFC05790.1"/>
    <property type="molecule type" value="Genomic_DNA"/>
</dbReference>
<dbReference type="GO" id="GO:0005886">
    <property type="term" value="C:plasma membrane"/>
    <property type="evidence" value="ECO:0007669"/>
    <property type="project" value="UniProtKB-SubCell"/>
</dbReference>
<feature type="transmembrane region" description="Helical" evidence="8">
    <location>
        <begin position="249"/>
        <end position="266"/>
    </location>
</feature>
<dbReference type="PANTHER" id="PTHR21716">
    <property type="entry name" value="TRANSMEMBRANE PROTEIN"/>
    <property type="match status" value="1"/>
</dbReference>
<proteinExistence type="inferred from homology"/>
<name>D2MNQ4_9FIRM</name>
<dbReference type="OrthoDB" id="9793390at2"/>
<dbReference type="eggNOG" id="COG0628">
    <property type="taxonomic scope" value="Bacteria"/>
</dbReference>
<evidence type="ECO:0000256" key="6">
    <source>
        <dbReference type="ARBA" id="ARBA00022989"/>
    </source>
</evidence>
<feature type="transmembrane region" description="Helical" evidence="8">
    <location>
        <begin position="222"/>
        <end position="243"/>
    </location>
</feature>
<feature type="transmembrane region" description="Helical" evidence="8">
    <location>
        <begin position="273"/>
        <end position="299"/>
    </location>
</feature>
<comment type="caution">
    <text evidence="9">The sequence shown here is derived from an EMBL/GenBank/DDBJ whole genome shotgun (WGS) entry which is preliminary data.</text>
</comment>
<keyword evidence="5 8" id="KW-0812">Transmembrane</keyword>
<feature type="transmembrane region" description="Helical" evidence="8">
    <location>
        <begin position="80"/>
        <end position="101"/>
    </location>
</feature>
<keyword evidence="4" id="KW-1003">Cell membrane</keyword>
<dbReference type="PANTHER" id="PTHR21716:SF53">
    <property type="entry name" value="PERMEASE PERM-RELATED"/>
    <property type="match status" value="1"/>
</dbReference>
<evidence type="ECO:0000256" key="2">
    <source>
        <dbReference type="ARBA" id="ARBA00009773"/>
    </source>
</evidence>
<evidence type="ECO:0000256" key="7">
    <source>
        <dbReference type="ARBA" id="ARBA00023136"/>
    </source>
</evidence>
<dbReference type="Proteomes" id="UP000005017">
    <property type="component" value="Unassembled WGS sequence"/>
</dbReference>
<evidence type="ECO:0000256" key="5">
    <source>
        <dbReference type="ARBA" id="ARBA00022692"/>
    </source>
</evidence>
<keyword evidence="7 8" id="KW-0472">Membrane</keyword>
<keyword evidence="3" id="KW-0813">Transport</keyword>
<reference evidence="10" key="1">
    <citation type="submission" date="2009-12" db="EMBL/GenBank/DDBJ databases">
        <title>Sequence of Clostridiales genomosp. BVAB3 str. UPII9-5.</title>
        <authorList>
            <person name="Madupu R."/>
            <person name="Durkin A.S."/>
            <person name="Torralba M."/>
            <person name="Methe B."/>
            <person name="Sutton G.G."/>
            <person name="Strausberg R.L."/>
            <person name="Nelson K.E."/>
        </authorList>
    </citation>
    <scope>NUCLEOTIDE SEQUENCE [LARGE SCALE GENOMIC DNA]</scope>
    <source>
        <strain evidence="10">W1219</strain>
    </source>
</reference>
<evidence type="ECO:0000313" key="10">
    <source>
        <dbReference type="Proteomes" id="UP000005017"/>
    </source>
</evidence>
<dbReference type="InterPro" id="IPR002549">
    <property type="entry name" value="AI-2E-like"/>
</dbReference>
<comment type="subcellular location">
    <subcellularLocation>
        <location evidence="1">Cell membrane</location>
        <topology evidence="1">Multi-pass membrane protein</topology>
    </subcellularLocation>
</comment>
<comment type="similarity">
    <text evidence="2">Belongs to the autoinducer-2 exporter (AI-2E) (TC 2.A.86) family.</text>
</comment>
<feature type="transmembrane region" description="Helical" evidence="8">
    <location>
        <begin position="20"/>
        <end position="41"/>
    </location>
</feature>